<evidence type="ECO:0000256" key="1">
    <source>
        <dbReference type="SAM" id="MobiDB-lite"/>
    </source>
</evidence>
<dbReference type="OrthoDB" id="2507743at2759"/>
<keyword evidence="3" id="KW-1185">Reference proteome</keyword>
<protein>
    <submittedName>
        <fullName evidence="2">Uncharacterized protein</fullName>
    </submittedName>
</protein>
<comment type="caution">
    <text evidence="2">The sequence shown here is derived from an EMBL/GenBank/DDBJ whole genome shotgun (WGS) entry which is preliminary data.</text>
</comment>
<reference evidence="2" key="2">
    <citation type="submission" date="2021-10" db="EMBL/GenBank/DDBJ databases">
        <title>Phylogenomics reveals ancestral predisposition of the termite-cultivated fungus Termitomyces towards a domesticated lifestyle.</title>
        <authorList>
            <person name="Auxier B."/>
            <person name="Grum-Grzhimaylo A."/>
            <person name="Cardenas M.E."/>
            <person name="Lodge J.D."/>
            <person name="Laessoe T."/>
            <person name="Pedersen O."/>
            <person name="Smith M.E."/>
            <person name="Kuyper T.W."/>
            <person name="Franco-Molano E.A."/>
            <person name="Baroni T.J."/>
            <person name="Aanen D.K."/>
        </authorList>
    </citation>
    <scope>NUCLEOTIDE SEQUENCE</scope>
    <source>
        <strain evidence="2">D49</strain>
    </source>
</reference>
<proteinExistence type="predicted"/>
<name>A0A9P7KGJ0_9AGAR</name>
<dbReference type="Proteomes" id="UP000717328">
    <property type="component" value="Unassembled WGS sequence"/>
</dbReference>
<evidence type="ECO:0000313" key="3">
    <source>
        <dbReference type="Proteomes" id="UP000717328"/>
    </source>
</evidence>
<evidence type="ECO:0000313" key="2">
    <source>
        <dbReference type="EMBL" id="KAG5651566.1"/>
    </source>
</evidence>
<reference evidence="2" key="1">
    <citation type="submission" date="2021-02" db="EMBL/GenBank/DDBJ databases">
        <authorList>
            <person name="Nieuwenhuis M."/>
            <person name="Van De Peppel L.J.J."/>
        </authorList>
    </citation>
    <scope>NUCLEOTIDE SEQUENCE</scope>
    <source>
        <strain evidence="2">D49</strain>
    </source>
</reference>
<organism evidence="2 3">
    <name type="scientific">Sphagnurus paluster</name>
    <dbReference type="NCBI Taxonomy" id="117069"/>
    <lineage>
        <taxon>Eukaryota</taxon>
        <taxon>Fungi</taxon>
        <taxon>Dikarya</taxon>
        <taxon>Basidiomycota</taxon>
        <taxon>Agaricomycotina</taxon>
        <taxon>Agaricomycetes</taxon>
        <taxon>Agaricomycetidae</taxon>
        <taxon>Agaricales</taxon>
        <taxon>Tricholomatineae</taxon>
        <taxon>Lyophyllaceae</taxon>
        <taxon>Sphagnurus</taxon>
    </lineage>
</organism>
<feature type="compositionally biased region" description="Basic residues" evidence="1">
    <location>
        <begin position="34"/>
        <end position="44"/>
    </location>
</feature>
<sequence length="151" mass="16571">MPFPFTFNLSVPGLSNPFTSSEQVPPTPVDRPGKQKQKITRRRPTPAVAQPPSPVPAPITRKRGWEPAFAAPSRSTATLASTSGYLDTPAKYRDMAAARADEFHEVDMFASEGELLRFRPLVDPTAPRVLREAPAPSVRAACNLYRSRALE</sequence>
<accession>A0A9P7KGJ0</accession>
<feature type="region of interest" description="Disordered" evidence="1">
    <location>
        <begin position="1"/>
        <end position="64"/>
    </location>
</feature>
<dbReference type="EMBL" id="JABCKI010000225">
    <property type="protein sequence ID" value="KAG5651566.1"/>
    <property type="molecule type" value="Genomic_DNA"/>
</dbReference>
<dbReference type="AlphaFoldDB" id="A0A9P7KGJ0"/>
<gene>
    <name evidence="2" type="ORF">H0H81_008214</name>
</gene>